<dbReference type="PROSITE" id="PS50035">
    <property type="entry name" value="PLD"/>
    <property type="match status" value="1"/>
</dbReference>
<dbReference type="AlphaFoldDB" id="A0AAX6BTD7"/>
<dbReference type="RefSeq" id="WP_310876713.1">
    <property type="nucleotide sequence ID" value="NZ_BSYK01000006.1"/>
</dbReference>
<gene>
    <name evidence="2" type="ORF">ShirakiTB12_54630</name>
</gene>
<evidence type="ECO:0000313" key="2">
    <source>
        <dbReference type="EMBL" id="GMG76994.1"/>
    </source>
</evidence>
<feature type="domain" description="PLD phosphodiesterase" evidence="1">
    <location>
        <begin position="107"/>
        <end position="137"/>
    </location>
</feature>
<dbReference type="InterPro" id="IPR019065">
    <property type="entry name" value="RE_NgoFVII_N"/>
</dbReference>
<comment type="caution">
    <text evidence="2">The sequence shown here is derived from an EMBL/GenBank/DDBJ whole genome shotgun (WGS) entry which is preliminary data.</text>
</comment>
<sequence length="683" mass="80686">MGNYLNILYKGDFVKLPVEEIFDEHKYQHLRAATFVSSPHFVFDTFSNFETIDLILGIEDTVFLKSFQLGLEKSLNPERITETWESFDNETKNKIVDNKYNIFYPLKNKPIHSKIYLLEGQDEYRVVIGSANLTNKAFTGNQFEELLVFDEPEMYQLYLQRFNFLKESSVDYIYEKLKQQWKEQNVEKEKVIYFTGDKNEFLFELQKEGIEELKVIEKVITEDERKDLITAMDQEKEQNEKEKEISLILNEVTRKKPKANARIFKTDVEIDKIKNKILSLQHTTNRNSHDNDPRIPLYYDEFNKRIVQQETVDERKIGKPVSSNEIDKGALISNIRGIHKFIEGYETFTVNTDLLNQKRVYEAILYSLTAPYLFKIRNEYVLQKGRESERSAVSPFLMIGGRARSGKSVALEFCNYLLFNKRTIIDYAEIDKYLYDYLQSNNVSPIFVDEIPKSFFQSKSEKKGERLFKTYTNSRKGAHSAFIGTTNASGYAVNQQSSRRIYYLEISNPFLEEKRGQSADLLDQVYKMCNNSLFKHFMYKLETQEISIDANDILLMSRNIMTEIYDELNIEKPSFFPNEMFDDYRNKGKTTWRTYFKNKNEFFRLSHEENRIYVDEALFMQNKGSREISIEYLPSEVLIEESTVLILNKTNFMLFIEEENYTKAKRSGFFNKLFKGQKTALRR</sequence>
<name>A0AAX6BTD7_PRIMG</name>
<dbReference type="Proteomes" id="UP001165240">
    <property type="component" value="Unassembled WGS sequence"/>
</dbReference>
<organism evidence="2 3">
    <name type="scientific">Priestia megaterium</name>
    <name type="common">Bacillus megaterium</name>
    <dbReference type="NCBI Taxonomy" id="1404"/>
    <lineage>
        <taxon>Bacteria</taxon>
        <taxon>Bacillati</taxon>
        <taxon>Bacillota</taxon>
        <taxon>Bacilli</taxon>
        <taxon>Bacillales</taxon>
        <taxon>Bacillaceae</taxon>
        <taxon>Priestia</taxon>
    </lineage>
</organism>
<reference evidence="2" key="1">
    <citation type="journal article" date="2024" name="Appl Microbiol">
        <title>Effect of kuratsuki Bacillus and Priestia on Taste of Sake.</title>
        <authorList>
            <person name="Kobayashi K."/>
            <person name="Nishida H."/>
        </authorList>
    </citation>
    <scope>NUCLEOTIDE SEQUENCE</scope>
    <source>
        <strain evidence="2">B-12</strain>
    </source>
</reference>
<dbReference type="Gene3D" id="3.30.870.10">
    <property type="entry name" value="Endonuclease Chain A"/>
    <property type="match status" value="1"/>
</dbReference>
<evidence type="ECO:0000259" key="1">
    <source>
        <dbReference type="PROSITE" id="PS50035"/>
    </source>
</evidence>
<proteinExistence type="predicted"/>
<dbReference type="SUPFAM" id="SSF56024">
    <property type="entry name" value="Phospholipase D/nuclease"/>
    <property type="match status" value="1"/>
</dbReference>
<evidence type="ECO:0000313" key="3">
    <source>
        <dbReference type="Proteomes" id="UP001165240"/>
    </source>
</evidence>
<protein>
    <submittedName>
        <fullName evidence="2">Phospholipase D family protein</fullName>
    </submittedName>
</protein>
<dbReference type="InterPro" id="IPR001736">
    <property type="entry name" value="PLipase_D/transphosphatidylase"/>
</dbReference>
<dbReference type="CDD" id="cd09117">
    <property type="entry name" value="PLDc_Bfil_DEXD_like"/>
    <property type="match status" value="1"/>
</dbReference>
<dbReference type="GO" id="GO:0003824">
    <property type="term" value="F:catalytic activity"/>
    <property type="evidence" value="ECO:0007669"/>
    <property type="project" value="InterPro"/>
</dbReference>
<dbReference type="Pfam" id="PF09565">
    <property type="entry name" value="RE_NgoFVII"/>
    <property type="match status" value="1"/>
</dbReference>
<dbReference type="EMBL" id="BSYK01000006">
    <property type="protein sequence ID" value="GMG76994.1"/>
    <property type="molecule type" value="Genomic_DNA"/>
</dbReference>
<accession>A0AAX6BTD7</accession>
<dbReference type="GO" id="GO:0006793">
    <property type="term" value="P:phosphorus metabolic process"/>
    <property type="evidence" value="ECO:0007669"/>
    <property type="project" value="UniProtKB-ARBA"/>
</dbReference>